<name>A0ACD5ZG56_AVESA</name>
<sequence>MLVAPASSRYSEMAREFGRCSVSGAVEPSAAPGRKRARETREAFDVKKEVFKLGQMPGKERGLLRERFQAELFAVRGLLAKAEHFLVPQAVKGGAASSSSPGLAALPGKEEGRFLMSTETDDVKAPKRRKTSPFAEHREAPKMTPAEREQLAFSLAALSAELSSHAVEFLQKQGQGHGRRGEIEVDVYSMDDAALFELKMHVDKFVKTRDPSPAPHRQIDEDDHQDEEEECVDIYGGVSPPVAAIAPSPLRLEILEYGDVFDATGLVDKLLSPLPQKYLGLAEKGEEEEEYVDICGDASPVVIQNLDAVRRSPSISPTSDSDSDSGSHSDSSDSDSSSDSGSDMDISPAPEVLPKVNGDSAPPSEPAPEVVQIAEPKKGSSPAPAVLPMVNGDSAPPSELAPGVAKIAEPEKVSSAAPAVLPKRAPEVVQSAEPEKLPDQPVASPPSARPLSELIAEAQEKRRQEERSRARQELVETERSAMTSDRVHRMEMEELGITNVEHIVSQQKRRPGVPRTLLEYLGLFLKAEDDGGEEEPVADLGIEELEEGEFRF</sequence>
<protein>
    <submittedName>
        <fullName evidence="1">Uncharacterized protein</fullName>
    </submittedName>
</protein>
<proteinExistence type="predicted"/>
<accession>A0ACD5ZG56</accession>
<reference evidence="1" key="2">
    <citation type="submission" date="2025-09" db="UniProtKB">
        <authorList>
            <consortium name="EnsemblPlants"/>
        </authorList>
    </citation>
    <scope>IDENTIFICATION</scope>
</reference>
<dbReference type="EnsemblPlants" id="AVESA.00010b.r2.6DG1162350.1">
    <property type="protein sequence ID" value="AVESA.00010b.r2.6DG1162350.1.CDS.1"/>
    <property type="gene ID" value="AVESA.00010b.r2.6DG1162350"/>
</dbReference>
<evidence type="ECO:0000313" key="2">
    <source>
        <dbReference type="Proteomes" id="UP001732700"/>
    </source>
</evidence>
<reference evidence="1" key="1">
    <citation type="submission" date="2021-05" db="EMBL/GenBank/DDBJ databases">
        <authorList>
            <person name="Scholz U."/>
            <person name="Mascher M."/>
            <person name="Fiebig A."/>
        </authorList>
    </citation>
    <scope>NUCLEOTIDE SEQUENCE [LARGE SCALE GENOMIC DNA]</scope>
</reference>
<organism evidence="1 2">
    <name type="scientific">Avena sativa</name>
    <name type="common">Oat</name>
    <dbReference type="NCBI Taxonomy" id="4498"/>
    <lineage>
        <taxon>Eukaryota</taxon>
        <taxon>Viridiplantae</taxon>
        <taxon>Streptophyta</taxon>
        <taxon>Embryophyta</taxon>
        <taxon>Tracheophyta</taxon>
        <taxon>Spermatophyta</taxon>
        <taxon>Magnoliopsida</taxon>
        <taxon>Liliopsida</taxon>
        <taxon>Poales</taxon>
        <taxon>Poaceae</taxon>
        <taxon>BOP clade</taxon>
        <taxon>Pooideae</taxon>
        <taxon>Poodae</taxon>
        <taxon>Poeae</taxon>
        <taxon>Poeae Chloroplast Group 1 (Aveneae type)</taxon>
        <taxon>Aveninae</taxon>
        <taxon>Avena</taxon>
    </lineage>
</organism>
<keyword evidence="2" id="KW-1185">Reference proteome</keyword>
<evidence type="ECO:0000313" key="1">
    <source>
        <dbReference type="EnsemblPlants" id="AVESA.00010b.r2.6DG1162350.1.CDS.1"/>
    </source>
</evidence>
<dbReference type="Proteomes" id="UP001732700">
    <property type="component" value="Chromosome 6D"/>
</dbReference>